<dbReference type="STRING" id="1798551.A3B30_00370"/>
<dbReference type="EMBL" id="MHKM01000029">
    <property type="protein sequence ID" value="OGY91028.1"/>
    <property type="molecule type" value="Genomic_DNA"/>
</dbReference>
<dbReference type="GO" id="GO:0005840">
    <property type="term" value="C:ribosome"/>
    <property type="evidence" value="ECO:0007669"/>
    <property type="project" value="UniProtKB-KW"/>
</dbReference>
<evidence type="ECO:0008006" key="6">
    <source>
        <dbReference type="Google" id="ProtNLM"/>
    </source>
</evidence>
<evidence type="ECO:0000313" key="4">
    <source>
        <dbReference type="EMBL" id="OGY91028.1"/>
    </source>
</evidence>
<comment type="similarity">
    <text evidence="1">Belongs to the bacterial ribosomal protein bL28 family.</text>
</comment>
<dbReference type="GO" id="GO:0003735">
    <property type="term" value="F:structural constituent of ribosome"/>
    <property type="evidence" value="ECO:0007669"/>
    <property type="project" value="InterPro"/>
</dbReference>
<dbReference type="SUPFAM" id="SSF143800">
    <property type="entry name" value="L28p-like"/>
    <property type="match status" value="1"/>
</dbReference>
<dbReference type="Gene3D" id="2.30.170.40">
    <property type="entry name" value="Ribosomal protein L28/L24"/>
    <property type="match status" value="1"/>
</dbReference>
<dbReference type="GO" id="GO:1990904">
    <property type="term" value="C:ribonucleoprotein complex"/>
    <property type="evidence" value="ECO:0007669"/>
    <property type="project" value="UniProtKB-KW"/>
</dbReference>
<reference evidence="4 5" key="1">
    <citation type="journal article" date="2016" name="Nat. Commun.">
        <title>Thousands of microbial genomes shed light on interconnected biogeochemical processes in an aquifer system.</title>
        <authorList>
            <person name="Anantharaman K."/>
            <person name="Brown C.T."/>
            <person name="Hug L.A."/>
            <person name="Sharon I."/>
            <person name="Castelle C.J."/>
            <person name="Probst A.J."/>
            <person name="Thomas B.C."/>
            <person name="Singh A."/>
            <person name="Wilkins M.J."/>
            <person name="Karaoz U."/>
            <person name="Brodie E.L."/>
            <person name="Williams K.H."/>
            <person name="Hubbard S.S."/>
            <person name="Banfield J.F."/>
        </authorList>
    </citation>
    <scope>NUCLEOTIDE SEQUENCE [LARGE SCALE GENOMIC DNA]</scope>
</reference>
<organism evidence="4 5">
    <name type="scientific">Candidatus Komeilibacteria bacterium RIFCSPLOWO2_01_FULL_52_15</name>
    <dbReference type="NCBI Taxonomy" id="1798551"/>
    <lineage>
        <taxon>Bacteria</taxon>
        <taxon>Candidatus Komeiliibacteriota</taxon>
    </lineage>
</organism>
<comment type="caution">
    <text evidence="4">The sequence shown here is derived from an EMBL/GenBank/DDBJ whole genome shotgun (WGS) entry which is preliminary data.</text>
</comment>
<gene>
    <name evidence="4" type="ORF">A3B30_00370</name>
</gene>
<proteinExistence type="inferred from homology"/>
<evidence type="ECO:0000256" key="3">
    <source>
        <dbReference type="ARBA" id="ARBA00023274"/>
    </source>
</evidence>
<dbReference type="InterPro" id="IPR037147">
    <property type="entry name" value="Ribosomal_bL28_sf"/>
</dbReference>
<keyword evidence="2" id="KW-0689">Ribosomal protein</keyword>
<dbReference type="Proteomes" id="UP000178248">
    <property type="component" value="Unassembled WGS sequence"/>
</dbReference>
<name>A0A1G2BPK4_9BACT</name>
<protein>
    <recommendedName>
        <fullName evidence="6">50S ribosomal protein L28</fullName>
    </recommendedName>
</protein>
<dbReference type="Pfam" id="PF00830">
    <property type="entry name" value="Ribosomal_L28"/>
    <property type="match status" value="1"/>
</dbReference>
<evidence type="ECO:0000313" key="5">
    <source>
        <dbReference type="Proteomes" id="UP000178248"/>
    </source>
</evidence>
<evidence type="ECO:0000256" key="2">
    <source>
        <dbReference type="ARBA" id="ARBA00022980"/>
    </source>
</evidence>
<accession>A0A1G2BPK4</accession>
<dbReference type="AlphaFoldDB" id="A0A1G2BPK4"/>
<sequence>MAKTCSICERTPKTANLRSHSNRATKRRMMLNLQRRAVDGIRQMVCTSCLKTLKREKAL</sequence>
<evidence type="ECO:0000256" key="1">
    <source>
        <dbReference type="ARBA" id="ARBA00008760"/>
    </source>
</evidence>
<dbReference type="InterPro" id="IPR026569">
    <property type="entry name" value="Ribosomal_bL28"/>
</dbReference>
<keyword evidence="3" id="KW-0687">Ribonucleoprotein</keyword>
<dbReference type="InterPro" id="IPR034704">
    <property type="entry name" value="Ribosomal_bL28/bL31-like_sf"/>
</dbReference>